<organism evidence="3 4">
    <name type="scientific">Thalassotalea euphylliae</name>
    <dbReference type="NCBI Taxonomy" id="1655234"/>
    <lineage>
        <taxon>Bacteria</taxon>
        <taxon>Pseudomonadati</taxon>
        <taxon>Pseudomonadota</taxon>
        <taxon>Gammaproteobacteria</taxon>
        <taxon>Alteromonadales</taxon>
        <taxon>Colwelliaceae</taxon>
        <taxon>Thalassotalea</taxon>
    </lineage>
</organism>
<keyword evidence="2" id="KW-0732">Signal</keyword>
<evidence type="ECO:0000313" key="3">
    <source>
        <dbReference type="EMBL" id="REL26973.1"/>
    </source>
</evidence>
<dbReference type="OrthoDB" id="5801251at2"/>
<evidence type="ECO:0000313" key="4">
    <source>
        <dbReference type="Proteomes" id="UP000256478"/>
    </source>
</evidence>
<dbReference type="PROSITE" id="PS51257">
    <property type="entry name" value="PROKAR_LIPOPROTEIN"/>
    <property type="match status" value="1"/>
</dbReference>
<dbReference type="SMART" id="SM00028">
    <property type="entry name" value="TPR"/>
    <property type="match status" value="4"/>
</dbReference>
<dbReference type="PROSITE" id="PS50005">
    <property type="entry name" value="TPR"/>
    <property type="match status" value="2"/>
</dbReference>
<dbReference type="InterPro" id="IPR019734">
    <property type="entry name" value="TPR_rpt"/>
</dbReference>
<accession>A0A3E0TR83</accession>
<feature type="repeat" description="TPR" evidence="1">
    <location>
        <begin position="242"/>
        <end position="275"/>
    </location>
</feature>
<feature type="chain" id="PRO_5017811218" evidence="2">
    <location>
        <begin position="21"/>
        <end position="392"/>
    </location>
</feature>
<proteinExistence type="predicted"/>
<feature type="repeat" description="TPR" evidence="1">
    <location>
        <begin position="208"/>
        <end position="241"/>
    </location>
</feature>
<protein>
    <submittedName>
        <fullName evidence="3">Tetratricopeptide repeat protein</fullName>
    </submittedName>
</protein>
<dbReference type="RefSeq" id="WP_116008074.1">
    <property type="nucleotide sequence ID" value="NZ_QUOU01000001.1"/>
</dbReference>
<reference evidence="3 4" key="1">
    <citation type="submission" date="2018-08" db="EMBL/GenBank/DDBJ databases">
        <title>Thalassotalea euphylliae genome.</title>
        <authorList>
            <person name="Summers S."/>
            <person name="Rice S.A."/>
            <person name="Freckelton M.L."/>
            <person name="Nedved B.T."/>
            <person name="Hadfield M.G."/>
        </authorList>
    </citation>
    <scope>NUCLEOTIDE SEQUENCE [LARGE SCALE GENOMIC DNA]</scope>
    <source>
        <strain evidence="3 4">H1</strain>
    </source>
</reference>
<dbReference type="Pfam" id="PF13181">
    <property type="entry name" value="TPR_8"/>
    <property type="match status" value="1"/>
</dbReference>
<dbReference type="PANTHER" id="PTHR12558">
    <property type="entry name" value="CELL DIVISION CYCLE 16,23,27"/>
    <property type="match status" value="1"/>
</dbReference>
<feature type="signal peptide" evidence="2">
    <location>
        <begin position="1"/>
        <end position="20"/>
    </location>
</feature>
<name>A0A3E0TR83_9GAMM</name>
<sequence>MHKVALLLLPFVFSLVGCNATTPVTSAGVASVNPELLIVDDAFPNAKNLGVESQDEIFALSDEMRSVVRSSFMSERSKHNKAMKLIRHIFSDNNAGLAYQSNANLTASQAYHSKTANCMSLTIMAYAMAKASGLDIVFQDVKVPEYWVRNGEYNLLTGHVNLLVPGVRSNDPNVNVVWGGSDIEIDFDPFVKKKKFPKKKVGINTVTAMFYNNKGADALVKSDYDTAYRYFSEAVKIAPNFSSGWANLGILYRFTGQNELAEATYRHAISIDGKSLNTLTNLSILLAMEGRFDEARRIDSAILKQRIRNPYYHALLADEDFYEGNFESAIRHYQRAIKIDGSIHEFHYGLAKIFNALGRKESAKIAMKRAIRSNKSPDIERQYLAKLSIINQ</sequence>
<dbReference type="EMBL" id="QUOU01000001">
    <property type="protein sequence ID" value="REL26973.1"/>
    <property type="molecule type" value="Genomic_DNA"/>
</dbReference>
<dbReference type="Proteomes" id="UP000256478">
    <property type="component" value="Unassembled WGS sequence"/>
</dbReference>
<keyword evidence="1" id="KW-0802">TPR repeat</keyword>
<dbReference type="SUPFAM" id="SSF48452">
    <property type="entry name" value="TPR-like"/>
    <property type="match status" value="1"/>
</dbReference>
<evidence type="ECO:0000256" key="2">
    <source>
        <dbReference type="SAM" id="SignalP"/>
    </source>
</evidence>
<evidence type="ECO:0000256" key="1">
    <source>
        <dbReference type="PROSITE-ProRule" id="PRU00339"/>
    </source>
</evidence>
<dbReference type="InterPro" id="IPR011990">
    <property type="entry name" value="TPR-like_helical_dom_sf"/>
</dbReference>
<dbReference type="Gene3D" id="1.25.40.10">
    <property type="entry name" value="Tetratricopeptide repeat domain"/>
    <property type="match status" value="2"/>
</dbReference>
<dbReference type="PANTHER" id="PTHR12558:SF13">
    <property type="entry name" value="CELL DIVISION CYCLE PROTEIN 27 HOMOLOG"/>
    <property type="match status" value="1"/>
</dbReference>
<dbReference type="AlphaFoldDB" id="A0A3E0TR83"/>
<comment type="caution">
    <text evidence="3">The sequence shown here is derived from an EMBL/GenBank/DDBJ whole genome shotgun (WGS) entry which is preliminary data.</text>
</comment>
<gene>
    <name evidence="3" type="ORF">DXX93_10570</name>
</gene>
<dbReference type="Pfam" id="PF13414">
    <property type="entry name" value="TPR_11"/>
    <property type="match status" value="1"/>
</dbReference>